<evidence type="ECO:0000313" key="2">
    <source>
        <dbReference type="Proteomes" id="UP000306319"/>
    </source>
</evidence>
<protein>
    <submittedName>
        <fullName evidence="1">Uncharacterized protein</fullName>
    </submittedName>
</protein>
<evidence type="ECO:0000313" key="1">
    <source>
        <dbReference type="EMBL" id="TGY80950.1"/>
    </source>
</evidence>
<gene>
    <name evidence="1" type="ORF">E5331_00795</name>
</gene>
<accession>A0AC61RKZ5</accession>
<comment type="caution">
    <text evidence="1">The sequence shown here is derived from an EMBL/GenBank/DDBJ whole genome shotgun (WGS) entry which is preliminary data.</text>
</comment>
<dbReference type="Proteomes" id="UP000306319">
    <property type="component" value="Unassembled WGS sequence"/>
</dbReference>
<keyword evidence="2" id="KW-1185">Reference proteome</keyword>
<sequence>MKVPRYCVGQLVNVVGHCAGEPFNNDFFVQCRILCPADDGTYFVRVLKSDGYSIVDEDSISAYPLYDQEKPADRKRIRVVFFGNGLFALPTLKKLVEQGYDVAAVVTMEDKPCGRGNKVSPSPVKTYAESQGIIVYQPRNLDSDDFLQAIRDMNPTVGVVVEYRILPQSLFKIPKWGVINLHSSLLPVYRGASTITSAIKDGKGITGVTTFLINSGLDKGNIINNLATYIGDNDSAEDIHIQLRTNGAVMVDDAIQRIAHSCNGIPQSDLICDFIQPSHAPKLFRKDAYIPWCDSAYRVHNFIRAHSSVIGGQYYPKTPAIAGSVSTAWTSLKMIDSDSATDVKIHKVSKTGIPRGYHAPGEWFWQDGSLMVACQDNLLSVDILQLPGKKRMTAKEYHNGFRGVCKGFCDISPDDKDETTSEK</sequence>
<reference evidence="1" key="1">
    <citation type="submission" date="2019-04" db="EMBL/GenBank/DDBJ databases">
        <title>Microbes associate with the intestines of laboratory mice.</title>
        <authorList>
            <person name="Navarre W."/>
            <person name="Wong E."/>
            <person name="Huang K."/>
            <person name="Tropini C."/>
            <person name="Ng K."/>
            <person name="Yu B."/>
        </authorList>
    </citation>
    <scope>NUCLEOTIDE SEQUENCE</scope>
    <source>
        <strain evidence="1">NM04_E33</strain>
    </source>
</reference>
<proteinExistence type="predicted"/>
<name>A0AC61RKZ5_9BACT</name>
<organism evidence="1 2">
    <name type="scientific">Lepagella muris</name>
    <dbReference type="NCBI Taxonomy" id="3032870"/>
    <lineage>
        <taxon>Bacteria</taxon>
        <taxon>Pseudomonadati</taxon>
        <taxon>Bacteroidota</taxon>
        <taxon>Bacteroidia</taxon>
        <taxon>Bacteroidales</taxon>
        <taxon>Muribaculaceae</taxon>
        <taxon>Lepagella</taxon>
    </lineage>
</organism>
<dbReference type="EMBL" id="SRYB01000001">
    <property type="protein sequence ID" value="TGY80950.1"/>
    <property type="molecule type" value="Genomic_DNA"/>
</dbReference>